<reference evidence="2" key="1">
    <citation type="submission" date="2022-07" db="EMBL/GenBank/DDBJ databases">
        <title>Fungi with potential for degradation of polypropylene.</title>
        <authorList>
            <person name="Gostincar C."/>
        </authorList>
    </citation>
    <scope>NUCLEOTIDE SEQUENCE</scope>
    <source>
        <strain evidence="2">EXF-13287</strain>
    </source>
</reference>
<evidence type="ECO:0000313" key="3">
    <source>
        <dbReference type="Proteomes" id="UP001174691"/>
    </source>
</evidence>
<comment type="caution">
    <text evidence="2">The sequence shown here is derived from an EMBL/GenBank/DDBJ whole genome shotgun (WGS) entry which is preliminary data.</text>
</comment>
<dbReference type="InterPro" id="IPR009326">
    <property type="entry name" value="DUF984"/>
</dbReference>
<gene>
    <name evidence="2" type="ORF">NKR19_g270</name>
</gene>
<dbReference type="Pfam" id="PF04266">
    <property type="entry name" value="ASCH"/>
    <property type="match status" value="1"/>
</dbReference>
<dbReference type="InterPro" id="IPR007374">
    <property type="entry name" value="ASCH_domain"/>
</dbReference>
<dbReference type="Gene3D" id="3.10.400.10">
    <property type="entry name" value="Sulfate adenylyltransferase"/>
    <property type="match status" value="1"/>
</dbReference>
<dbReference type="EMBL" id="JANBVN010000003">
    <property type="protein sequence ID" value="KAJ9165555.1"/>
    <property type="molecule type" value="Genomic_DNA"/>
</dbReference>
<dbReference type="PANTHER" id="PTHR39203">
    <property type="entry name" value="CYTOPLASMIC PROTEIN-RELATED"/>
    <property type="match status" value="1"/>
</dbReference>
<sequence>MSAVSPSRPDIVAFMALASAALSTTLPAPKDVFSFGGTNPTLANKFLQLAIEGKKTATTSWPIPDPLYWGPGDLSVILDGEGKPGAVMRTTSFVKCKFRDVAEDFALAEAEGDYEAYRTGHIWFYGKQDGGDKFGDESMVLCERFEVIFPGPEPKQK</sequence>
<dbReference type="SMART" id="SM01022">
    <property type="entry name" value="ASCH"/>
    <property type="match status" value="1"/>
</dbReference>
<proteinExistence type="predicted"/>
<dbReference type="AlphaFoldDB" id="A0AA38SEU8"/>
<evidence type="ECO:0000313" key="2">
    <source>
        <dbReference type="EMBL" id="KAJ9165555.1"/>
    </source>
</evidence>
<dbReference type="InterPro" id="IPR015947">
    <property type="entry name" value="PUA-like_sf"/>
</dbReference>
<dbReference type="SUPFAM" id="SSF88697">
    <property type="entry name" value="PUA domain-like"/>
    <property type="match status" value="1"/>
</dbReference>
<keyword evidence="3" id="KW-1185">Reference proteome</keyword>
<evidence type="ECO:0000259" key="1">
    <source>
        <dbReference type="SMART" id="SM01022"/>
    </source>
</evidence>
<name>A0AA38SEU8_9PEZI</name>
<dbReference type="Proteomes" id="UP001174691">
    <property type="component" value="Unassembled WGS sequence"/>
</dbReference>
<dbReference type="PANTHER" id="PTHR39203:SF1">
    <property type="entry name" value="CYTOPLASMIC PROTEIN"/>
    <property type="match status" value="1"/>
</dbReference>
<protein>
    <submittedName>
        <fullName evidence="2">PUA-like protein</fullName>
    </submittedName>
</protein>
<accession>A0AA38SEU8</accession>
<organism evidence="2 3">
    <name type="scientific">Coniochaeta hoffmannii</name>
    <dbReference type="NCBI Taxonomy" id="91930"/>
    <lineage>
        <taxon>Eukaryota</taxon>
        <taxon>Fungi</taxon>
        <taxon>Dikarya</taxon>
        <taxon>Ascomycota</taxon>
        <taxon>Pezizomycotina</taxon>
        <taxon>Sordariomycetes</taxon>
        <taxon>Sordariomycetidae</taxon>
        <taxon>Coniochaetales</taxon>
        <taxon>Coniochaetaceae</taxon>
        <taxon>Coniochaeta</taxon>
    </lineage>
</organism>
<feature type="domain" description="ASCH" evidence="1">
    <location>
        <begin position="33"/>
        <end position="149"/>
    </location>
</feature>